<dbReference type="RefSeq" id="WP_379794057.1">
    <property type="nucleotide sequence ID" value="NZ_JBHLUD010000004.1"/>
</dbReference>
<accession>A0ABV6MRT7</accession>
<evidence type="ECO:0008006" key="5">
    <source>
        <dbReference type="Google" id="ProtNLM"/>
    </source>
</evidence>
<feature type="coiled-coil region" evidence="1">
    <location>
        <begin position="216"/>
        <end position="254"/>
    </location>
</feature>
<protein>
    <recommendedName>
        <fullName evidence="5">Chromosome segregation ATPase</fullName>
    </recommendedName>
</protein>
<gene>
    <name evidence="3" type="ORF">ACFFH7_16125</name>
</gene>
<feature type="compositionally biased region" description="Basic and acidic residues" evidence="2">
    <location>
        <begin position="1"/>
        <end position="10"/>
    </location>
</feature>
<evidence type="ECO:0000256" key="2">
    <source>
        <dbReference type="SAM" id="MobiDB-lite"/>
    </source>
</evidence>
<reference evidence="3 4" key="1">
    <citation type="submission" date="2024-09" db="EMBL/GenBank/DDBJ databases">
        <authorList>
            <person name="Sun Q."/>
            <person name="Mori K."/>
        </authorList>
    </citation>
    <scope>NUCLEOTIDE SEQUENCE [LARGE SCALE GENOMIC DNA]</scope>
    <source>
        <strain evidence="3 4">TBRC 1432</strain>
    </source>
</reference>
<organism evidence="3 4">
    <name type="scientific">Kutzneria chonburiensis</name>
    <dbReference type="NCBI Taxonomy" id="1483604"/>
    <lineage>
        <taxon>Bacteria</taxon>
        <taxon>Bacillati</taxon>
        <taxon>Actinomycetota</taxon>
        <taxon>Actinomycetes</taxon>
        <taxon>Pseudonocardiales</taxon>
        <taxon>Pseudonocardiaceae</taxon>
        <taxon>Kutzneria</taxon>
    </lineage>
</organism>
<proteinExistence type="predicted"/>
<comment type="caution">
    <text evidence="3">The sequence shown here is derived from an EMBL/GenBank/DDBJ whole genome shotgun (WGS) entry which is preliminary data.</text>
</comment>
<sequence>MSVDAGERHLSPPVRRGSRDERREATLRALTAGIGAQCAYCGRALPELSPRGGRPTPYCAPDPERYGNWGAKVITCAMLDEQREIWVHLYGPQPITPLDLTALDGTLATALAALDPLRTVVGELSTRVTGEASDALAAKASAEEQRQQARAEASQAIAERDQALAEASAARQEAADAIAARETAVRQASEALQARDQALADQRAAEQLRDDAVRTKQAALDKVTQSQDRVADLQQALERERQDSAAQREQLRAAHVQALQELQTSLAHRQDERLQSQATEFRQQAQSAATAAEARIDALTSQLTAASQSYAQSLAPLHQQLSDLRRDLDVATAATQSEQRRSTDLRAALAHALEQQTDEPTLRQALNGLLGADQET</sequence>
<keyword evidence="4" id="KW-1185">Reference proteome</keyword>
<evidence type="ECO:0000313" key="4">
    <source>
        <dbReference type="Proteomes" id="UP001589810"/>
    </source>
</evidence>
<feature type="region of interest" description="Disordered" evidence="2">
    <location>
        <begin position="1"/>
        <end position="22"/>
    </location>
</feature>
<feature type="coiled-coil region" evidence="1">
    <location>
        <begin position="132"/>
        <end position="173"/>
    </location>
</feature>
<name>A0ABV6MRT7_9PSEU</name>
<evidence type="ECO:0000313" key="3">
    <source>
        <dbReference type="EMBL" id="MFC0543028.1"/>
    </source>
</evidence>
<keyword evidence="1" id="KW-0175">Coiled coil</keyword>
<dbReference type="Proteomes" id="UP001589810">
    <property type="component" value="Unassembled WGS sequence"/>
</dbReference>
<evidence type="ECO:0000256" key="1">
    <source>
        <dbReference type="SAM" id="Coils"/>
    </source>
</evidence>
<dbReference type="EMBL" id="JBHLUD010000004">
    <property type="protein sequence ID" value="MFC0543028.1"/>
    <property type="molecule type" value="Genomic_DNA"/>
</dbReference>